<evidence type="ECO:0000313" key="3">
    <source>
        <dbReference type="EMBL" id="KUI59916.1"/>
    </source>
</evidence>
<reference evidence="4" key="1">
    <citation type="submission" date="2014-12" db="EMBL/GenBank/DDBJ databases">
        <title>Genome Sequence of Valsa Canker Pathogens Uncovers a Specific Adaption of Colonization on Woody Bark.</title>
        <authorList>
            <person name="Yin Z."/>
            <person name="Liu H."/>
            <person name="Gao X."/>
            <person name="Li Z."/>
            <person name="Song N."/>
            <person name="Ke X."/>
            <person name="Dai Q."/>
            <person name="Wu Y."/>
            <person name="Sun Y."/>
            <person name="Xu J.-R."/>
            <person name="Kang Z.K."/>
            <person name="Wang L."/>
            <person name="Huang L."/>
        </authorList>
    </citation>
    <scope>NUCLEOTIDE SEQUENCE [LARGE SCALE GENOMIC DNA]</scope>
    <source>
        <strain evidence="4">SXYL134</strain>
    </source>
</reference>
<protein>
    <recommendedName>
        <fullName evidence="2">DDHD domain-containing protein</fullName>
    </recommendedName>
</protein>
<dbReference type="AlphaFoldDB" id="A0A194V7X0"/>
<dbReference type="GO" id="GO:0004620">
    <property type="term" value="F:phospholipase activity"/>
    <property type="evidence" value="ECO:0007669"/>
    <property type="project" value="TreeGrafter"/>
</dbReference>
<evidence type="ECO:0000259" key="2">
    <source>
        <dbReference type="PROSITE" id="PS51043"/>
    </source>
</evidence>
<dbReference type="STRING" id="694573.A0A194V7X0"/>
<evidence type="ECO:0000313" key="4">
    <source>
        <dbReference type="Proteomes" id="UP000078576"/>
    </source>
</evidence>
<dbReference type="GO" id="GO:0046872">
    <property type="term" value="F:metal ion binding"/>
    <property type="evidence" value="ECO:0007669"/>
    <property type="project" value="InterPro"/>
</dbReference>
<sequence length="830" mass="91394">METASIHTYGQNCRLAPVVEPKPDDGLLDGIPPINAQFFYHSLIPIDDPLSTATVTTAPDAKATKGILRPFSQADNNALERAWLSLTSEDDRNNHEAALKNTKLETALVIKNSRKLDAIIAELVRRHREKHANEARTAPLEPPQGSLANTDLAVCCQELLIDATNTLREAFCEISRRKQRLLNQEYVIAKVMSVLERDRPTTMATAPIMTPTVSTSSPRIESFVSSGLSTSVRGRASSLASNPPDSRSASIGSRAKQTTLGTSPQLEKYTSKLSNTIIPGHMTSIPARPPVVEDGISGKPFLRVGDPDTGTYLNIAGPSQDSHPSAPQDRVTIEHTVDGEDSQADATGATPDGNSYAEIKSRVVEVPVGVSRLHEVSLPVLQMKPIYWSPVNDIAIVSRATWFFKDTMVPVEPAVANQLEAGYRELRAFSQEWQEELRCAVEVGPLGEEKVSYPLWSQPVSLPVARNEDDEISEPTISSDPFLNWRHHLSLEDGGPMTDADKADSATESFGLKDIEPNTIPAVRSLISDVMFDIPFYMSHHKPKMISALVAEANRVYRLWCRNNPHFACEGRVHLIAHSLGSVMTLEVLSRQPSISPPLDLSKTEPETQFFEFDTTNLFLLGSPAGFFLLLERGSLVPRRGRRKPGAEPTDTVANDVVGEPGAFGCLAVDNIYNILAKEDPIAYLLNGTIDPLYAESLKTAYVPSTTTSWLQRWIPVGTAASELPVQARPPTTRLPSQLELEVHDFTREEVAERKAFLLNDNGQVDYYLRSGSGPLELQYVNMLSAHTSYWTNHDLVRLLCMEIGREPGRANTLPALRAVKLTRRDRLGT</sequence>
<dbReference type="EMBL" id="KN714739">
    <property type="protein sequence ID" value="KUI59916.1"/>
    <property type="molecule type" value="Genomic_DNA"/>
</dbReference>
<dbReference type="InterPro" id="IPR004177">
    <property type="entry name" value="DDHD_dom"/>
</dbReference>
<dbReference type="Proteomes" id="UP000078576">
    <property type="component" value="Unassembled WGS sequence"/>
</dbReference>
<dbReference type="Pfam" id="PF02862">
    <property type="entry name" value="DDHD"/>
    <property type="match status" value="2"/>
</dbReference>
<accession>A0A194V7X0</accession>
<organism evidence="3 4">
    <name type="scientific">Cytospora mali</name>
    <name type="common">Apple Valsa canker fungus</name>
    <name type="synonym">Valsa mali</name>
    <dbReference type="NCBI Taxonomy" id="578113"/>
    <lineage>
        <taxon>Eukaryota</taxon>
        <taxon>Fungi</taxon>
        <taxon>Dikarya</taxon>
        <taxon>Ascomycota</taxon>
        <taxon>Pezizomycotina</taxon>
        <taxon>Sordariomycetes</taxon>
        <taxon>Sordariomycetidae</taxon>
        <taxon>Diaporthales</taxon>
        <taxon>Cytosporaceae</taxon>
        <taxon>Cytospora</taxon>
    </lineage>
</organism>
<feature type="region of interest" description="Disordered" evidence="1">
    <location>
        <begin position="225"/>
        <end position="266"/>
    </location>
</feature>
<feature type="compositionally biased region" description="Polar residues" evidence="1">
    <location>
        <begin position="225"/>
        <end position="265"/>
    </location>
</feature>
<dbReference type="InterPro" id="IPR058055">
    <property type="entry name" value="PA-PLA1"/>
</dbReference>
<dbReference type="PANTHER" id="PTHR23509">
    <property type="entry name" value="PA-PL1 PHOSPHOLIPASE FAMILY"/>
    <property type="match status" value="1"/>
</dbReference>
<feature type="domain" description="DDHD" evidence="2">
    <location>
        <begin position="611"/>
        <end position="806"/>
    </location>
</feature>
<dbReference type="SMART" id="SM01127">
    <property type="entry name" value="DDHD"/>
    <property type="match status" value="1"/>
</dbReference>
<gene>
    <name evidence="3" type="ORF">VP1G_07165</name>
</gene>
<keyword evidence="4" id="KW-1185">Reference proteome</keyword>
<dbReference type="PROSITE" id="PS51043">
    <property type="entry name" value="DDHD"/>
    <property type="match status" value="1"/>
</dbReference>
<name>A0A194V7X0_CYTMA</name>
<proteinExistence type="predicted"/>
<dbReference type="OrthoDB" id="69269at2759"/>
<dbReference type="PANTHER" id="PTHR23509:SF6">
    <property type="entry name" value="PHOSPHOLIPASE C1020.13C-RELATED"/>
    <property type="match status" value="1"/>
</dbReference>
<dbReference type="SUPFAM" id="SSF53474">
    <property type="entry name" value="alpha/beta-Hydrolases"/>
    <property type="match status" value="1"/>
</dbReference>
<dbReference type="InterPro" id="IPR029058">
    <property type="entry name" value="AB_hydrolase_fold"/>
</dbReference>
<dbReference type="GO" id="GO:0005737">
    <property type="term" value="C:cytoplasm"/>
    <property type="evidence" value="ECO:0007669"/>
    <property type="project" value="TreeGrafter"/>
</dbReference>
<evidence type="ECO:0000256" key="1">
    <source>
        <dbReference type="SAM" id="MobiDB-lite"/>
    </source>
</evidence>